<keyword evidence="6 7" id="KW-0472">Membrane</keyword>
<dbReference type="AlphaFoldDB" id="A0A378NRN4"/>
<evidence type="ECO:0000256" key="6">
    <source>
        <dbReference type="ARBA" id="ARBA00023136"/>
    </source>
</evidence>
<feature type="transmembrane region" description="Helical" evidence="7">
    <location>
        <begin position="266"/>
        <end position="285"/>
    </location>
</feature>
<evidence type="ECO:0000256" key="7">
    <source>
        <dbReference type="SAM" id="Phobius"/>
    </source>
</evidence>
<proteinExistence type="inferred from homology"/>
<protein>
    <submittedName>
        <fullName evidence="9">Uncharacterized inner membrane transporter yicL</fullName>
    </submittedName>
</protein>
<feature type="transmembrane region" description="Helical" evidence="7">
    <location>
        <begin position="7"/>
        <end position="24"/>
    </location>
</feature>
<dbReference type="Pfam" id="PF00892">
    <property type="entry name" value="EamA"/>
    <property type="match status" value="2"/>
</dbReference>
<gene>
    <name evidence="9" type="primary">yicL_1</name>
    <name evidence="9" type="ORF">NCTC10571_01173</name>
</gene>
<dbReference type="GO" id="GO:0005886">
    <property type="term" value="C:plasma membrane"/>
    <property type="evidence" value="ECO:0007669"/>
    <property type="project" value="UniProtKB-SubCell"/>
</dbReference>
<comment type="subcellular location">
    <subcellularLocation>
        <location evidence="1">Cell membrane</location>
        <topology evidence="1">Multi-pass membrane protein</topology>
    </subcellularLocation>
</comment>
<dbReference type="SUPFAM" id="SSF103481">
    <property type="entry name" value="Multidrug resistance efflux transporter EmrE"/>
    <property type="match status" value="2"/>
</dbReference>
<sequence length="289" mass="31636">MVFMNATLKNITAMLVFGSIGLFVRNIELASSQIALVRGFVGAFILFIAMVCLHKKINRNALIRNLRYLLIAGVAIGFNWIFLFQAYNYTTIATATLTYYLAPTFVVLLSPFILKESLSLFKIICVILSLLGMALVAGIFNDNQSGVNDFIGVLYGISAALFYAIVVLANKFFKDISAIDSSIAQLLLASIILLPYVIYQGNSWSMSGFSLLSLAILGIIHTGIAYLLYFSSLQELPAQKVAIFSYLDPVTAIILSTVLLAEPMSISQWIGAILILGSLLVSELFKKNN</sequence>
<dbReference type="PANTHER" id="PTHR42920:SF5">
    <property type="entry name" value="EAMA DOMAIN-CONTAINING PROTEIN"/>
    <property type="match status" value="1"/>
</dbReference>
<evidence type="ECO:0000256" key="4">
    <source>
        <dbReference type="ARBA" id="ARBA00022692"/>
    </source>
</evidence>
<feature type="transmembrane region" description="Helical" evidence="7">
    <location>
        <begin position="92"/>
        <end position="113"/>
    </location>
</feature>
<comment type="similarity">
    <text evidence="2">Belongs to the EamA transporter family.</text>
</comment>
<feature type="transmembrane region" description="Helical" evidence="7">
    <location>
        <begin position="182"/>
        <end position="199"/>
    </location>
</feature>
<organism evidence="9 10">
    <name type="scientific">Megamonas hypermegale</name>
    <dbReference type="NCBI Taxonomy" id="158847"/>
    <lineage>
        <taxon>Bacteria</taxon>
        <taxon>Bacillati</taxon>
        <taxon>Bacillota</taxon>
        <taxon>Negativicutes</taxon>
        <taxon>Selenomonadales</taxon>
        <taxon>Selenomonadaceae</taxon>
        <taxon>Megamonas</taxon>
    </lineage>
</organism>
<evidence type="ECO:0000256" key="5">
    <source>
        <dbReference type="ARBA" id="ARBA00022989"/>
    </source>
</evidence>
<feature type="transmembrane region" description="Helical" evidence="7">
    <location>
        <begin position="66"/>
        <end position="86"/>
    </location>
</feature>
<feature type="domain" description="EamA" evidence="8">
    <location>
        <begin position="151"/>
        <end position="281"/>
    </location>
</feature>
<reference evidence="9 10" key="1">
    <citation type="submission" date="2018-06" db="EMBL/GenBank/DDBJ databases">
        <authorList>
            <consortium name="Pathogen Informatics"/>
            <person name="Doyle S."/>
        </authorList>
    </citation>
    <scope>NUCLEOTIDE SEQUENCE [LARGE SCALE GENOMIC DNA]</scope>
    <source>
        <strain evidence="9 10">NCTC10571</strain>
    </source>
</reference>
<dbReference type="RefSeq" id="WP_115151418.1">
    <property type="nucleotide sequence ID" value="NZ_UGPP01000001.1"/>
</dbReference>
<evidence type="ECO:0000259" key="8">
    <source>
        <dbReference type="Pfam" id="PF00892"/>
    </source>
</evidence>
<dbReference type="PANTHER" id="PTHR42920">
    <property type="entry name" value="OS03G0707200 PROTEIN-RELATED"/>
    <property type="match status" value="1"/>
</dbReference>
<evidence type="ECO:0000256" key="2">
    <source>
        <dbReference type="ARBA" id="ARBA00007362"/>
    </source>
</evidence>
<feature type="transmembrane region" description="Helical" evidence="7">
    <location>
        <begin position="36"/>
        <end position="54"/>
    </location>
</feature>
<feature type="transmembrane region" description="Helical" evidence="7">
    <location>
        <begin position="120"/>
        <end position="140"/>
    </location>
</feature>
<feature type="transmembrane region" description="Helical" evidence="7">
    <location>
        <begin position="241"/>
        <end position="260"/>
    </location>
</feature>
<feature type="domain" description="EamA" evidence="8">
    <location>
        <begin position="11"/>
        <end position="136"/>
    </location>
</feature>
<dbReference type="InterPro" id="IPR051258">
    <property type="entry name" value="Diverse_Substrate_Transporter"/>
</dbReference>
<keyword evidence="5 7" id="KW-1133">Transmembrane helix</keyword>
<accession>A0A378NRN4</accession>
<evidence type="ECO:0000313" key="10">
    <source>
        <dbReference type="Proteomes" id="UP000255234"/>
    </source>
</evidence>
<dbReference type="InterPro" id="IPR000620">
    <property type="entry name" value="EamA_dom"/>
</dbReference>
<evidence type="ECO:0000256" key="1">
    <source>
        <dbReference type="ARBA" id="ARBA00004651"/>
    </source>
</evidence>
<evidence type="ECO:0000313" key="9">
    <source>
        <dbReference type="EMBL" id="STY71022.1"/>
    </source>
</evidence>
<dbReference type="Gene3D" id="1.10.3730.20">
    <property type="match status" value="2"/>
</dbReference>
<keyword evidence="4 7" id="KW-0812">Transmembrane</keyword>
<feature type="transmembrane region" description="Helical" evidence="7">
    <location>
        <begin position="152"/>
        <end position="170"/>
    </location>
</feature>
<feature type="transmembrane region" description="Helical" evidence="7">
    <location>
        <begin position="211"/>
        <end position="229"/>
    </location>
</feature>
<dbReference type="Proteomes" id="UP000255234">
    <property type="component" value="Unassembled WGS sequence"/>
</dbReference>
<evidence type="ECO:0000256" key="3">
    <source>
        <dbReference type="ARBA" id="ARBA00022475"/>
    </source>
</evidence>
<dbReference type="InterPro" id="IPR037185">
    <property type="entry name" value="EmrE-like"/>
</dbReference>
<dbReference type="EMBL" id="UGPP01000001">
    <property type="protein sequence ID" value="STY71022.1"/>
    <property type="molecule type" value="Genomic_DNA"/>
</dbReference>
<keyword evidence="3" id="KW-1003">Cell membrane</keyword>
<name>A0A378NRN4_9FIRM</name>